<keyword evidence="7 9" id="KW-1133">Transmembrane helix</keyword>
<feature type="transmembrane region" description="Helical" evidence="9">
    <location>
        <begin position="12"/>
        <end position="30"/>
    </location>
</feature>
<proteinExistence type="inferred from homology"/>
<keyword evidence="4" id="KW-1003">Cell membrane</keyword>
<dbReference type="GO" id="GO:0048472">
    <property type="term" value="F:threonine-phosphate decarboxylase activity"/>
    <property type="evidence" value="ECO:0007669"/>
    <property type="project" value="InterPro"/>
</dbReference>
<dbReference type="AlphaFoldDB" id="W7QVX2"/>
<keyword evidence="8 9" id="KW-0472">Membrane</keyword>
<dbReference type="STRING" id="1328313.DS2_01818"/>
<feature type="transmembrane region" description="Helical" evidence="9">
    <location>
        <begin position="165"/>
        <end position="186"/>
    </location>
</feature>
<dbReference type="InterPro" id="IPR004485">
    <property type="entry name" value="Cobalamin_biosynth_CobD/CbiB"/>
</dbReference>
<accession>W7QVX2</accession>
<feature type="transmembrane region" description="Helical" evidence="9">
    <location>
        <begin position="207"/>
        <end position="228"/>
    </location>
</feature>
<dbReference type="Pfam" id="PF03186">
    <property type="entry name" value="CobD_Cbib"/>
    <property type="match status" value="1"/>
</dbReference>
<dbReference type="PANTHER" id="PTHR34308">
    <property type="entry name" value="COBALAMIN BIOSYNTHESIS PROTEIN CBIB"/>
    <property type="match status" value="1"/>
</dbReference>
<dbReference type="Proteomes" id="UP000019276">
    <property type="component" value="Unassembled WGS sequence"/>
</dbReference>
<evidence type="ECO:0000313" key="10">
    <source>
        <dbReference type="EMBL" id="EWH11883.1"/>
    </source>
</evidence>
<evidence type="ECO:0000256" key="9">
    <source>
        <dbReference type="SAM" id="Phobius"/>
    </source>
</evidence>
<organism evidence="10 11">
    <name type="scientific">Catenovulum agarivorans DS-2</name>
    <dbReference type="NCBI Taxonomy" id="1328313"/>
    <lineage>
        <taxon>Bacteria</taxon>
        <taxon>Pseudomonadati</taxon>
        <taxon>Pseudomonadota</taxon>
        <taxon>Gammaproteobacteria</taxon>
        <taxon>Alteromonadales</taxon>
        <taxon>Alteromonadaceae</taxon>
        <taxon>Catenovulum</taxon>
    </lineage>
</organism>
<dbReference type="EMBL" id="ARZY01000002">
    <property type="protein sequence ID" value="EWH11883.1"/>
    <property type="molecule type" value="Genomic_DNA"/>
</dbReference>
<evidence type="ECO:0000256" key="7">
    <source>
        <dbReference type="ARBA" id="ARBA00022989"/>
    </source>
</evidence>
<keyword evidence="11" id="KW-1185">Reference proteome</keyword>
<feature type="transmembrane region" description="Helical" evidence="9">
    <location>
        <begin position="307"/>
        <end position="324"/>
    </location>
</feature>
<dbReference type="OrthoDB" id="5586491at2"/>
<reference evidence="10 11" key="1">
    <citation type="journal article" date="2014" name="Genome Announc.">
        <title>Draft Genome Sequence of the Agar-Degrading Bacterium Catenovulum sp. Strain DS-2, Isolated from Intestines of Haliotis diversicolor.</title>
        <authorList>
            <person name="Shan D."/>
            <person name="Li X."/>
            <person name="Gu Z."/>
            <person name="Wei G."/>
            <person name="Gao Z."/>
            <person name="Shao Z."/>
        </authorList>
    </citation>
    <scope>NUCLEOTIDE SEQUENCE [LARGE SCALE GENOMIC DNA]</scope>
    <source>
        <strain evidence="10 11">DS-2</strain>
    </source>
</reference>
<evidence type="ECO:0000313" key="11">
    <source>
        <dbReference type="Proteomes" id="UP000019276"/>
    </source>
</evidence>
<evidence type="ECO:0000256" key="6">
    <source>
        <dbReference type="ARBA" id="ARBA00022692"/>
    </source>
</evidence>
<comment type="caution">
    <text evidence="10">The sequence shown here is derived from an EMBL/GenBank/DDBJ whole genome shotgun (WGS) entry which is preliminary data.</text>
</comment>
<comment type="pathway">
    <text evidence="2">Cofactor biosynthesis; adenosylcobalamin biosynthesis.</text>
</comment>
<evidence type="ECO:0000256" key="5">
    <source>
        <dbReference type="ARBA" id="ARBA00022573"/>
    </source>
</evidence>
<protein>
    <recommendedName>
        <fullName evidence="12">Cobalamin biosynthesis protein CbiB</fullName>
    </recommendedName>
</protein>
<evidence type="ECO:0008006" key="12">
    <source>
        <dbReference type="Google" id="ProtNLM"/>
    </source>
</evidence>
<keyword evidence="5" id="KW-0169">Cobalamin biosynthesis</keyword>
<dbReference type="eggNOG" id="COG1270">
    <property type="taxonomic scope" value="Bacteria"/>
</dbReference>
<gene>
    <name evidence="10" type="ORF">DS2_01818</name>
</gene>
<evidence type="ECO:0000256" key="2">
    <source>
        <dbReference type="ARBA" id="ARBA00004953"/>
    </source>
</evidence>
<comment type="similarity">
    <text evidence="3">Belongs to the CobD/CbiB family.</text>
</comment>
<dbReference type="GO" id="GO:0005886">
    <property type="term" value="C:plasma membrane"/>
    <property type="evidence" value="ECO:0007669"/>
    <property type="project" value="UniProtKB-SubCell"/>
</dbReference>
<sequence>MLDTVALPEFTAYSYQVLVLALAAITARVLPVSVKYHPIFFFALVTFRLGEKVNPDPNRNSSQLVISGLLGLMSAIAPLLLIVWLFIPLVEFPLFVDWLILWLCLTDQTNWKAQLKVKDALDKQQKLLARDRLSDTVLRDVSKLSPMGIAKASIESMLLHSAYQYFAIVFWYLLLGPLFVLFYRLLAVLQQSWNIKLPAFKHFSKSINFVFTLISYLPVRLFAWSILLFRAPFKSLFKMGKTLRQFDKQYHCGSFCLFYAMSLSLKRQLAGPVFYGEHKINRPRIGDFPPPEAADIQHCRRIIKETAMIWWIVIVISLVVIMISA</sequence>
<name>W7QVX2_9ALTE</name>
<dbReference type="RefSeq" id="WP_051479522.1">
    <property type="nucleotide sequence ID" value="NZ_ARZY01000002.1"/>
</dbReference>
<dbReference type="GO" id="GO:0009236">
    <property type="term" value="P:cobalamin biosynthetic process"/>
    <property type="evidence" value="ECO:0007669"/>
    <property type="project" value="UniProtKB-UniPathway"/>
</dbReference>
<comment type="subcellular location">
    <subcellularLocation>
        <location evidence="1">Cell membrane</location>
        <topology evidence="1">Multi-pass membrane protein</topology>
    </subcellularLocation>
</comment>
<feature type="transmembrane region" description="Helical" evidence="9">
    <location>
        <begin position="64"/>
        <end position="87"/>
    </location>
</feature>
<dbReference type="UniPathway" id="UPA00148"/>
<evidence type="ECO:0000256" key="3">
    <source>
        <dbReference type="ARBA" id="ARBA00006263"/>
    </source>
</evidence>
<evidence type="ECO:0000256" key="1">
    <source>
        <dbReference type="ARBA" id="ARBA00004651"/>
    </source>
</evidence>
<evidence type="ECO:0000256" key="8">
    <source>
        <dbReference type="ARBA" id="ARBA00023136"/>
    </source>
</evidence>
<keyword evidence="6 9" id="KW-0812">Transmembrane</keyword>
<dbReference type="PANTHER" id="PTHR34308:SF1">
    <property type="entry name" value="COBALAMIN BIOSYNTHESIS PROTEIN CBIB"/>
    <property type="match status" value="1"/>
</dbReference>
<evidence type="ECO:0000256" key="4">
    <source>
        <dbReference type="ARBA" id="ARBA00022475"/>
    </source>
</evidence>